<dbReference type="PANTHER" id="PTHR40688">
    <property type="match status" value="1"/>
</dbReference>
<reference evidence="1 2" key="1">
    <citation type="submission" date="2018-06" db="EMBL/GenBank/DDBJ databases">
        <authorList>
            <consortium name="Pathogen Informatics"/>
            <person name="Doyle S."/>
        </authorList>
    </citation>
    <scope>NUCLEOTIDE SEQUENCE [LARGE SCALE GENOMIC DNA]</scope>
    <source>
        <strain evidence="1 2">NCTC11532</strain>
    </source>
</reference>
<sequence length="78" mass="8958">MTSTTMTVRLDTQAKIRLNKLAELTHRSKSFLASEAINSYLETQEWQLNEIIKGISEADSGQLVDHESIVTYWESKRD</sequence>
<dbReference type="PANTHER" id="PTHR40688:SF2">
    <property type="entry name" value="RIBBON-HELIX-HELIX PROTEIN COPG DOMAIN-CONTAINING PROTEIN"/>
    <property type="match status" value="1"/>
</dbReference>
<keyword evidence="2" id="KW-1185">Reference proteome</keyword>
<organism evidence="1 2">
    <name type="scientific">Legionella wadsworthii</name>
    <dbReference type="NCBI Taxonomy" id="28088"/>
    <lineage>
        <taxon>Bacteria</taxon>
        <taxon>Pseudomonadati</taxon>
        <taxon>Pseudomonadota</taxon>
        <taxon>Gammaproteobacteria</taxon>
        <taxon>Legionellales</taxon>
        <taxon>Legionellaceae</taxon>
        <taxon>Legionella</taxon>
    </lineage>
</organism>
<accession>A0A378P908</accession>
<gene>
    <name evidence="1" type="ORF">NCTC11532_03124</name>
</gene>
<dbReference type="InterPro" id="IPR010985">
    <property type="entry name" value="Ribbon_hlx_hlx"/>
</dbReference>
<dbReference type="EMBL" id="UGPB01000002">
    <property type="protein sequence ID" value="STY78864.1"/>
    <property type="molecule type" value="Genomic_DNA"/>
</dbReference>
<dbReference type="Proteomes" id="UP000255297">
    <property type="component" value="Unassembled WGS sequence"/>
</dbReference>
<dbReference type="CDD" id="cd22233">
    <property type="entry name" value="RHH_CopAso-like"/>
    <property type="match status" value="1"/>
</dbReference>
<protein>
    <recommendedName>
        <fullName evidence="3">CopG family transcriptional regulator</fullName>
    </recommendedName>
</protein>
<proteinExistence type="predicted"/>
<dbReference type="InterPro" id="IPR052991">
    <property type="entry name" value="Non-func_TypeII_TA_Antitoxin"/>
</dbReference>
<evidence type="ECO:0000313" key="1">
    <source>
        <dbReference type="EMBL" id="STY78864.1"/>
    </source>
</evidence>
<dbReference type="STRING" id="1122170.GCA_000701265_00007"/>
<dbReference type="OrthoDB" id="9812023at2"/>
<dbReference type="GO" id="GO:0006355">
    <property type="term" value="P:regulation of DNA-templated transcription"/>
    <property type="evidence" value="ECO:0007669"/>
    <property type="project" value="InterPro"/>
</dbReference>
<dbReference type="GeneID" id="98067444"/>
<evidence type="ECO:0000313" key="2">
    <source>
        <dbReference type="Proteomes" id="UP000255297"/>
    </source>
</evidence>
<evidence type="ECO:0008006" key="3">
    <source>
        <dbReference type="Google" id="ProtNLM"/>
    </source>
</evidence>
<dbReference type="SUPFAM" id="SSF47598">
    <property type="entry name" value="Ribbon-helix-helix"/>
    <property type="match status" value="1"/>
</dbReference>
<name>A0A378P908_9GAMM</name>
<dbReference type="AlphaFoldDB" id="A0A378P908"/>
<dbReference type="RefSeq" id="WP_019235333.1">
    <property type="nucleotide sequence ID" value="NZ_CAAAIS010000012.1"/>
</dbReference>